<dbReference type="SUPFAM" id="SSF56281">
    <property type="entry name" value="Metallo-hydrolase/oxidoreductase"/>
    <property type="match status" value="1"/>
</dbReference>
<dbReference type="Proteomes" id="UP000823886">
    <property type="component" value="Unassembled WGS sequence"/>
</dbReference>
<dbReference type="Gene3D" id="3.60.15.10">
    <property type="entry name" value="Ribonuclease Z/Hydroxyacylglutathione hydrolase-like"/>
    <property type="match status" value="1"/>
</dbReference>
<gene>
    <name evidence="1" type="ORF">H9753_01200</name>
</gene>
<evidence type="ECO:0000313" key="1">
    <source>
        <dbReference type="EMBL" id="HJC62222.1"/>
    </source>
</evidence>
<dbReference type="Pfam" id="PF13483">
    <property type="entry name" value="Lactamase_B_3"/>
    <property type="match status" value="1"/>
</dbReference>
<proteinExistence type="predicted"/>
<name>A0A9D2PM90_9FIRM</name>
<organism evidence="1 2">
    <name type="scientific">Candidatus Blautia merdavium</name>
    <dbReference type="NCBI Taxonomy" id="2838494"/>
    <lineage>
        <taxon>Bacteria</taxon>
        <taxon>Bacillati</taxon>
        <taxon>Bacillota</taxon>
        <taxon>Clostridia</taxon>
        <taxon>Lachnospirales</taxon>
        <taxon>Lachnospiraceae</taxon>
        <taxon>Blautia</taxon>
    </lineage>
</organism>
<dbReference type="PANTHER" id="PTHR42967">
    <property type="entry name" value="METAL DEPENDENT HYDROLASE"/>
    <property type="match status" value="1"/>
</dbReference>
<dbReference type="PANTHER" id="PTHR42967:SF1">
    <property type="entry name" value="MBL FOLD METALLO-HYDROLASE"/>
    <property type="match status" value="1"/>
</dbReference>
<sequence>MEVIYLGHSGFLLKWQHCDWLFDYYEGTLPRGDGQKPLFVFVSHKHQDHFNPEIFSIQGYREIHYILSHDTKRQVQKLFPAVPVHFLRAGESLRLPVTGTDAGLRIRTLRSTDCGVAFLVTWQGKTIYHAGDLNWWVWKGESKQYNNNMTANFLKYTEPLKGQELFAAFLPLDPRQEEWYSKGMLHILETARVSYAFPMHFWKDFSVIGRFLDSPEGKPYQSTVVRLTREGQRICCQQAGDQTDSHSCTDD</sequence>
<accession>A0A9D2PM90</accession>
<dbReference type="AlphaFoldDB" id="A0A9D2PM90"/>
<protein>
    <submittedName>
        <fullName evidence="1">MBL fold metallo-hydrolase</fullName>
    </submittedName>
</protein>
<reference evidence="1" key="2">
    <citation type="submission" date="2021-04" db="EMBL/GenBank/DDBJ databases">
        <authorList>
            <person name="Gilroy R."/>
        </authorList>
    </citation>
    <scope>NUCLEOTIDE SEQUENCE</scope>
    <source>
        <strain evidence="1">ChiBcec2-3848</strain>
    </source>
</reference>
<reference evidence="1" key="1">
    <citation type="journal article" date="2021" name="PeerJ">
        <title>Extensive microbial diversity within the chicken gut microbiome revealed by metagenomics and culture.</title>
        <authorList>
            <person name="Gilroy R."/>
            <person name="Ravi A."/>
            <person name="Getino M."/>
            <person name="Pursley I."/>
            <person name="Horton D.L."/>
            <person name="Alikhan N.F."/>
            <person name="Baker D."/>
            <person name="Gharbi K."/>
            <person name="Hall N."/>
            <person name="Watson M."/>
            <person name="Adriaenssens E.M."/>
            <person name="Foster-Nyarko E."/>
            <person name="Jarju S."/>
            <person name="Secka A."/>
            <person name="Antonio M."/>
            <person name="Oren A."/>
            <person name="Chaudhuri R.R."/>
            <person name="La Ragione R."/>
            <person name="Hildebrand F."/>
            <person name="Pallen M.J."/>
        </authorList>
    </citation>
    <scope>NUCLEOTIDE SEQUENCE</scope>
    <source>
        <strain evidence="1">ChiBcec2-3848</strain>
    </source>
</reference>
<dbReference type="InterPro" id="IPR036866">
    <property type="entry name" value="RibonucZ/Hydroxyglut_hydro"/>
</dbReference>
<dbReference type="EMBL" id="DWVZ01000013">
    <property type="protein sequence ID" value="HJC62222.1"/>
    <property type="molecule type" value="Genomic_DNA"/>
</dbReference>
<evidence type="ECO:0000313" key="2">
    <source>
        <dbReference type="Proteomes" id="UP000823886"/>
    </source>
</evidence>
<comment type="caution">
    <text evidence="1">The sequence shown here is derived from an EMBL/GenBank/DDBJ whole genome shotgun (WGS) entry which is preliminary data.</text>
</comment>